<organism evidence="24 25">
    <name type="scientific">Nitrincola tapanii</name>
    <dbReference type="NCBI Taxonomy" id="1708751"/>
    <lineage>
        <taxon>Bacteria</taxon>
        <taxon>Pseudomonadati</taxon>
        <taxon>Pseudomonadota</taxon>
        <taxon>Gammaproteobacteria</taxon>
        <taxon>Oceanospirillales</taxon>
        <taxon>Oceanospirillaceae</taxon>
        <taxon>Nitrincola</taxon>
    </lineage>
</organism>
<dbReference type="SUPFAM" id="SSF55874">
    <property type="entry name" value="ATPase domain of HSP90 chaperone/DNA topoisomerase II/histidine kinase"/>
    <property type="match status" value="1"/>
</dbReference>
<evidence type="ECO:0000256" key="3">
    <source>
        <dbReference type="ARBA" id="ARBA00012438"/>
    </source>
</evidence>
<keyword evidence="4" id="KW-1003">Cell membrane</keyword>
<feature type="domain" description="PAS" evidence="21">
    <location>
        <begin position="391"/>
        <end position="441"/>
    </location>
</feature>
<dbReference type="SMART" id="SM00062">
    <property type="entry name" value="PBPb"/>
    <property type="match status" value="1"/>
</dbReference>
<dbReference type="Gene3D" id="1.10.287.130">
    <property type="match status" value="1"/>
</dbReference>
<dbReference type="InterPro" id="IPR005467">
    <property type="entry name" value="His_kinase_dom"/>
</dbReference>
<dbReference type="PROSITE" id="PS50113">
    <property type="entry name" value="PAC"/>
    <property type="match status" value="1"/>
</dbReference>
<keyword evidence="25" id="KW-1185">Reference proteome</keyword>
<dbReference type="PROSITE" id="PS50110">
    <property type="entry name" value="RESPONSE_REGULATORY"/>
    <property type="match status" value="1"/>
</dbReference>
<dbReference type="InterPro" id="IPR004358">
    <property type="entry name" value="Sig_transdc_His_kin-like_C"/>
</dbReference>
<dbReference type="GO" id="GO:0005886">
    <property type="term" value="C:plasma membrane"/>
    <property type="evidence" value="ECO:0007669"/>
    <property type="project" value="UniProtKB-SubCell"/>
</dbReference>
<feature type="domain" description="HPt" evidence="23">
    <location>
        <begin position="927"/>
        <end position="1026"/>
    </location>
</feature>
<evidence type="ECO:0000256" key="18">
    <source>
        <dbReference type="SAM" id="Phobius"/>
    </source>
</evidence>
<dbReference type="InterPro" id="IPR003661">
    <property type="entry name" value="HisK_dim/P_dom"/>
</dbReference>
<dbReference type="InterPro" id="IPR011006">
    <property type="entry name" value="CheY-like_superfamily"/>
</dbReference>
<dbReference type="Gene3D" id="3.40.50.2300">
    <property type="match status" value="1"/>
</dbReference>
<dbReference type="Pfam" id="PF01627">
    <property type="entry name" value="Hpt"/>
    <property type="match status" value="1"/>
</dbReference>
<dbReference type="GO" id="GO:0005524">
    <property type="term" value="F:ATP binding"/>
    <property type="evidence" value="ECO:0007669"/>
    <property type="project" value="UniProtKB-KW"/>
</dbReference>
<dbReference type="PROSITE" id="PS50894">
    <property type="entry name" value="HPT"/>
    <property type="match status" value="1"/>
</dbReference>
<dbReference type="EC" id="2.7.13.3" evidence="3"/>
<dbReference type="SUPFAM" id="SSF47384">
    <property type="entry name" value="Homodimeric domain of signal transducing histidine kinase"/>
    <property type="match status" value="1"/>
</dbReference>
<evidence type="ECO:0000256" key="16">
    <source>
        <dbReference type="PROSITE-ProRule" id="PRU00110"/>
    </source>
</evidence>
<name>A0A5A9W5X1_9GAMM</name>
<evidence type="ECO:0000256" key="5">
    <source>
        <dbReference type="ARBA" id="ARBA00022553"/>
    </source>
</evidence>
<dbReference type="PROSITE" id="PS50112">
    <property type="entry name" value="PAS"/>
    <property type="match status" value="1"/>
</dbReference>
<proteinExistence type="predicted"/>
<protein>
    <recommendedName>
        <fullName evidence="15">Sensory/regulatory protein RpfC</fullName>
        <ecNumber evidence="3">2.7.13.3</ecNumber>
    </recommendedName>
</protein>
<dbReference type="SMART" id="SM00387">
    <property type="entry name" value="HATPase_c"/>
    <property type="match status" value="1"/>
</dbReference>
<dbReference type="InterPro" id="IPR008207">
    <property type="entry name" value="Sig_transdc_His_kin_Hpt_dom"/>
</dbReference>
<keyword evidence="5 17" id="KW-0597">Phosphoprotein</keyword>
<evidence type="ECO:0000256" key="14">
    <source>
        <dbReference type="ARBA" id="ARBA00064003"/>
    </source>
</evidence>
<evidence type="ECO:0000256" key="1">
    <source>
        <dbReference type="ARBA" id="ARBA00000085"/>
    </source>
</evidence>
<dbReference type="Pfam" id="PF00072">
    <property type="entry name" value="Response_reg"/>
    <property type="match status" value="1"/>
</dbReference>
<dbReference type="InterPro" id="IPR000700">
    <property type="entry name" value="PAS-assoc_C"/>
</dbReference>
<dbReference type="CDD" id="cd17546">
    <property type="entry name" value="REC_hyHK_CKI1_RcsC-like"/>
    <property type="match status" value="1"/>
</dbReference>
<dbReference type="SMART" id="SM00448">
    <property type="entry name" value="REC"/>
    <property type="match status" value="1"/>
</dbReference>
<dbReference type="PRINTS" id="PR00344">
    <property type="entry name" value="BCTRLSENSOR"/>
</dbReference>
<keyword evidence="8" id="KW-0547">Nucleotide-binding</keyword>
<evidence type="ECO:0000256" key="9">
    <source>
        <dbReference type="ARBA" id="ARBA00022777"/>
    </source>
</evidence>
<dbReference type="SUPFAM" id="SSF55785">
    <property type="entry name" value="PYP-like sensor domain (PAS domain)"/>
    <property type="match status" value="1"/>
</dbReference>
<dbReference type="InterPro" id="IPR036641">
    <property type="entry name" value="HPT_dom_sf"/>
</dbReference>
<evidence type="ECO:0000256" key="12">
    <source>
        <dbReference type="ARBA" id="ARBA00023012"/>
    </source>
</evidence>
<dbReference type="SMART" id="SM00091">
    <property type="entry name" value="PAS"/>
    <property type="match status" value="1"/>
</dbReference>
<dbReference type="Gene3D" id="1.20.120.160">
    <property type="entry name" value="HPT domain"/>
    <property type="match status" value="1"/>
</dbReference>
<dbReference type="SUPFAM" id="SSF52172">
    <property type="entry name" value="CheY-like"/>
    <property type="match status" value="1"/>
</dbReference>
<feature type="transmembrane region" description="Helical" evidence="18">
    <location>
        <begin position="307"/>
        <end position="329"/>
    </location>
</feature>
<dbReference type="NCBIfam" id="TIGR00229">
    <property type="entry name" value="sensory_box"/>
    <property type="match status" value="1"/>
</dbReference>
<dbReference type="InterPro" id="IPR001789">
    <property type="entry name" value="Sig_transdc_resp-reg_receiver"/>
</dbReference>
<evidence type="ECO:0000256" key="7">
    <source>
        <dbReference type="ARBA" id="ARBA00022692"/>
    </source>
</evidence>
<dbReference type="CDD" id="cd00130">
    <property type="entry name" value="PAS"/>
    <property type="match status" value="1"/>
</dbReference>
<dbReference type="FunFam" id="1.10.287.130:FF:000002">
    <property type="entry name" value="Two-component osmosensing histidine kinase"/>
    <property type="match status" value="1"/>
</dbReference>
<dbReference type="InterPro" id="IPR000014">
    <property type="entry name" value="PAS"/>
</dbReference>
<evidence type="ECO:0000256" key="15">
    <source>
        <dbReference type="ARBA" id="ARBA00068150"/>
    </source>
</evidence>
<evidence type="ECO:0000256" key="6">
    <source>
        <dbReference type="ARBA" id="ARBA00022679"/>
    </source>
</evidence>
<evidence type="ECO:0000256" key="4">
    <source>
        <dbReference type="ARBA" id="ARBA00022475"/>
    </source>
</evidence>
<keyword evidence="6" id="KW-0808">Transferase</keyword>
<evidence type="ECO:0000256" key="11">
    <source>
        <dbReference type="ARBA" id="ARBA00022989"/>
    </source>
</evidence>
<evidence type="ECO:0000313" key="24">
    <source>
        <dbReference type="EMBL" id="KAA0875923.1"/>
    </source>
</evidence>
<dbReference type="SMART" id="SM00388">
    <property type="entry name" value="HisKA"/>
    <property type="match status" value="1"/>
</dbReference>
<dbReference type="GO" id="GO:0000155">
    <property type="term" value="F:phosphorelay sensor kinase activity"/>
    <property type="evidence" value="ECO:0007669"/>
    <property type="project" value="InterPro"/>
</dbReference>
<dbReference type="CDD" id="cd16922">
    <property type="entry name" value="HATPase_EvgS-ArcB-TorS-like"/>
    <property type="match status" value="1"/>
</dbReference>
<keyword evidence="13 18" id="KW-0472">Membrane</keyword>
<evidence type="ECO:0000256" key="8">
    <source>
        <dbReference type="ARBA" id="ARBA00022741"/>
    </source>
</evidence>
<feature type="domain" description="PAC" evidence="22">
    <location>
        <begin position="444"/>
        <end position="495"/>
    </location>
</feature>
<feature type="modified residue" description="Phosphohistidine" evidence="16">
    <location>
        <position position="966"/>
    </location>
</feature>
<sequence length="1102" mass="123158">MAVILIPMWLTPSPFAVSSLSMWLKTWRIMRLNRKRTLFNRLLNPLGRCIVPKKVIALALLILLSLVFSLSLKADTSSPVLRVVVMDNFPPLIYASESGSARGLIPERWALWQAKTGQAVEITPLEWSLALSEFDSGQFDVIDAITWTPERQEKYLFSQPWITLDVVLYYRNQISGISDAASAQGFQIGVVKGDACAAHLERQGLDNLAFFAAYADVVEAAARGVISVFCGHQLMTNYFLGQRGVADQFLHTAPLYSAPGHWAVRSDQPELLVQIQRGFQQISEQDEQSLRDKWLGRAVATPLIPIWVTWLFYGVLALLAVLLVILLWLRTLRRLVIQRTQELENYQTHLEELVGQRTQELTALTEDLQQSGKEQQAVFDTAMVGILLLHDQKIMRCNRSLEQMLGFASGELIGQTPALWFAQEQSFREVDERLWRAVAAQGFFSEELALRHQQGQTIWVRLQVQAIDPQDLSQGVAGVLIDMSAEYAAREQMQEAQRLAEEAVRTKSDFLANMSHEIRTPMNAILGMTHLLLQTPLEAEQRNYLEKIHRSGRHLLGVINDILDFSKIEAGKLVLEQMTFNLHTLLQDLLETLQPAASQKGLALKLDLDPRLPEWCLGDPLRLQQILLNFGNNAVKFTEVGQITLSVQVLARQGEVYSLRFSVADSGIGLSEAQQAKLFRSFEQADTSITRKYGGSGLGLAISRQLVELMAGKIGVLSELGQGATFWFQIELNAVVDAQAIQQARREMQAEVSGRDSERVHLNRHAKILLVEDNALNQEVALALLKPLGVRVDLAENGAEALSALEQQSYDLVLMDVQMPVMDGLTATRKIREMPKWRDLPIIAMTASVLMSDREACEAAGMNAHLPKPIEPRELWKVLITWLPATPENTDTTSAPIAVAAPAPEPTQLPQIEGLDTELGLRLVMRDQALYRLLLQSFVSSHQETAQELTAAVAQQDVKTAVRLVHTLKGSLAQLGATHLAACAQTYEQSLKQAQEQAIDLPQLRTHFLQGLTHLLSALTDFLQQHPDTTSFSPTEQASFSISSDQELYQFLKALLAQDDVRALKLLQQESARWRSILGDAYSQVLEKVERFEFAEALAQLD</sequence>
<dbReference type="PANTHER" id="PTHR45339:SF1">
    <property type="entry name" value="HYBRID SIGNAL TRANSDUCTION HISTIDINE KINASE J"/>
    <property type="match status" value="1"/>
</dbReference>
<feature type="domain" description="Histidine kinase" evidence="19">
    <location>
        <begin position="513"/>
        <end position="734"/>
    </location>
</feature>
<accession>A0A5A9W5X1</accession>
<dbReference type="InterPro" id="IPR003594">
    <property type="entry name" value="HATPase_dom"/>
</dbReference>
<evidence type="ECO:0000256" key="2">
    <source>
        <dbReference type="ARBA" id="ARBA00004651"/>
    </source>
</evidence>
<keyword evidence="11 18" id="KW-1133">Transmembrane helix</keyword>
<keyword evidence="9" id="KW-0418">Kinase</keyword>
<dbReference type="Gene3D" id="3.40.190.10">
    <property type="entry name" value="Periplasmic binding protein-like II"/>
    <property type="match status" value="2"/>
</dbReference>
<keyword evidence="12" id="KW-0902">Two-component regulatory system</keyword>
<dbReference type="EMBL" id="SMRS01000002">
    <property type="protein sequence ID" value="KAA0875923.1"/>
    <property type="molecule type" value="Genomic_DNA"/>
</dbReference>
<dbReference type="Pfam" id="PF00497">
    <property type="entry name" value="SBP_bac_3"/>
    <property type="match status" value="1"/>
</dbReference>
<dbReference type="Proteomes" id="UP000325302">
    <property type="component" value="Unassembled WGS sequence"/>
</dbReference>
<comment type="caution">
    <text evidence="24">The sequence shown here is derived from an EMBL/GenBank/DDBJ whole genome shotgun (WGS) entry which is preliminary data.</text>
</comment>
<dbReference type="OrthoDB" id="9810730at2"/>
<dbReference type="PROSITE" id="PS50109">
    <property type="entry name" value="HIS_KIN"/>
    <property type="match status" value="1"/>
</dbReference>
<reference evidence="24 25" key="1">
    <citation type="submission" date="2019-03" db="EMBL/GenBank/DDBJ databases">
        <title>Nitrincola sp. nov. isolated from an Indian soda lake.</title>
        <authorList>
            <person name="Joshi A."/>
            <person name="Thite S.V."/>
            <person name="Joseph N."/>
            <person name="Dhotre D."/>
            <person name="Moorthy M."/>
            <person name="Shouche Y.S."/>
        </authorList>
    </citation>
    <scope>NUCLEOTIDE SEQUENCE [LARGE SCALE GENOMIC DNA]</scope>
    <source>
        <strain evidence="24 25">MEB193</strain>
    </source>
</reference>
<evidence type="ECO:0000259" key="22">
    <source>
        <dbReference type="PROSITE" id="PS50113"/>
    </source>
</evidence>
<dbReference type="Gene3D" id="3.30.565.10">
    <property type="entry name" value="Histidine kinase-like ATPase, C-terminal domain"/>
    <property type="match status" value="1"/>
</dbReference>
<evidence type="ECO:0000256" key="10">
    <source>
        <dbReference type="ARBA" id="ARBA00022840"/>
    </source>
</evidence>
<gene>
    <name evidence="24" type="ORF">E1H14_04335</name>
</gene>
<dbReference type="FunFam" id="3.30.565.10:FF:000010">
    <property type="entry name" value="Sensor histidine kinase RcsC"/>
    <property type="match status" value="1"/>
</dbReference>
<dbReference type="CDD" id="cd00082">
    <property type="entry name" value="HisKA"/>
    <property type="match status" value="1"/>
</dbReference>
<dbReference type="Pfam" id="PF13426">
    <property type="entry name" value="PAS_9"/>
    <property type="match status" value="1"/>
</dbReference>
<evidence type="ECO:0000256" key="13">
    <source>
        <dbReference type="ARBA" id="ARBA00023136"/>
    </source>
</evidence>
<dbReference type="CDD" id="cd00088">
    <property type="entry name" value="HPT"/>
    <property type="match status" value="1"/>
</dbReference>
<comment type="catalytic activity">
    <reaction evidence="1">
        <text>ATP + protein L-histidine = ADP + protein N-phospho-L-histidine.</text>
        <dbReference type="EC" id="2.7.13.3"/>
    </reaction>
</comment>
<dbReference type="InterPro" id="IPR035965">
    <property type="entry name" value="PAS-like_dom_sf"/>
</dbReference>
<dbReference type="SUPFAM" id="SSF47226">
    <property type="entry name" value="Histidine-containing phosphotransfer domain, HPT domain"/>
    <property type="match status" value="1"/>
</dbReference>
<evidence type="ECO:0000313" key="25">
    <source>
        <dbReference type="Proteomes" id="UP000325302"/>
    </source>
</evidence>
<feature type="modified residue" description="4-aspartylphosphate" evidence="17">
    <location>
        <position position="816"/>
    </location>
</feature>
<feature type="domain" description="Response regulatory" evidence="20">
    <location>
        <begin position="767"/>
        <end position="883"/>
    </location>
</feature>
<evidence type="ECO:0000259" key="21">
    <source>
        <dbReference type="PROSITE" id="PS50112"/>
    </source>
</evidence>
<evidence type="ECO:0000259" key="19">
    <source>
        <dbReference type="PROSITE" id="PS50109"/>
    </source>
</evidence>
<evidence type="ECO:0000259" key="23">
    <source>
        <dbReference type="PROSITE" id="PS50894"/>
    </source>
</evidence>
<comment type="subcellular location">
    <subcellularLocation>
        <location evidence="2">Cell membrane</location>
        <topology evidence="2">Multi-pass membrane protein</topology>
    </subcellularLocation>
</comment>
<evidence type="ECO:0000259" key="20">
    <source>
        <dbReference type="PROSITE" id="PS50110"/>
    </source>
</evidence>
<evidence type="ECO:0000256" key="17">
    <source>
        <dbReference type="PROSITE-ProRule" id="PRU00169"/>
    </source>
</evidence>
<dbReference type="InterPro" id="IPR036890">
    <property type="entry name" value="HATPase_C_sf"/>
</dbReference>
<comment type="subunit">
    <text evidence="14">At low DSF concentrations, interacts with RpfF.</text>
</comment>
<dbReference type="SMART" id="SM00073">
    <property type="entry name" value="HPT"/>
    <property type="match status" value="1"/>
</dbReference>
<keyword evidence="7 18" id="KW-0812">Transmembrane</keyword>
<keyword evidence="10" id="KW-0067">ATP-binding</keyword>
<dbReference type="Pfam" id="PF00512">
    <property type="entry name" value="HisKA"/>
    <property type="match status" value="1"/>
</dbReference>
<dbReference type="AlphaFoldDB" id="A0A5A9W5X1"/>
<dbReference type="PANTHER" id="PTHR45339">
    <property type="entry name" value="HYBRID SIGNAL TRANSDUCTION HISTIDINE KINASE J"/>
    <property type="match status" value="1"/>
</dbReference>
<dbReference type="SUPFAM" id="SSF53850">
    <property type="entry name" value="Periplasmic binding protein-like II"/>
    <property type="match status" value="1"/>
</dbReference>
<dbReference type="InterPro" id="IPR036097">
    <property type="entry name" value="HisK_dim/P_sf"/>
</dbReference>
<dbReference type="Gene3D" id="3.30.450.20">
    <property type="entry name" value="PAS domain"/>
    <property type="match status" value="1"/>
</dbReference>
<dbReference type="Pfam" id="PF02518">
    <property type="entry name" value="HATPase_c"/>
    <property type="match status" value="1"/>
</dbReference>
<dbReference type="InterPro" id="IPR001638">
    <property type="entry name" value="Solute-binding_3/MltF_N"/>
</dbReference>